<dbReference type="KEGG" id="stp:Strop_2814"/>
<dbReference type="AlphaFoldDB" id="A4X8Q5"/>
<dbReference type="Gene3D" id="1.10.540.10">
    <property type="entry name" value="Acyl-CoA dehydrogenase/oxidase, N-terminal domain"/>
    <property type="match status" value="1"/>
</dbReference>
<dbReference type="Gene3D" id="2.40.110.10">
    <property type="entry name" value="Butyryl-CoA Dehydrogenase, subunit A, domain 2"/>
    <property type="match status" value="1"/>
</dbReference>
<evidence type="ECO:0000313" key="7">
    <source>
        <dbReference type="EMBL" id="ABP55255.1"/>
    </source>
</evidence>
<keyword evidence="3" id="KW-0285">Flavoprotein</keyword>
<evidence type="ECO:0000256" key="2">
    <source>
        <dbReference type="ARBA" id="ARBA00009347"/>
    </source>
</evidence>
<dbReference type="RefSeq" id="WP_012014036.1">
    <property type="nucleotide sequence ID" value="NC_009380.1"/>
</dbReference>
<evidence type="ECO:0000256" key="5">
    <source>
        <dbReference type="ARBA" id="ARBA00023002"/>
    </source>
</evidence>
<dbReference type="eggNOG" id="COG1960">
    <property type="taxonomic scope" value="Bacteria"/>
</dbReference>
<dbReference type="GO" id="GO:0050660">
    <property type="term" value="F:flavin adenine dinucleotide binding"/>
    <property type="evidence" value="ECO:0007669"/>
    <property type="project" value="InterPro"/>
</dbReference>
<dbReference type="InterPro" id="IPR046373">
    <property type="entry name" value="Acyl-CoA_Oxase/DH_mid-dom_sf"/>
</dbReference>
<dbReference type="Pfam" id="PF00441">
    <property type="entry name" value="Acyl-CoA_dh_1"/>
    <property type="match status" value="1"/>
</dbReference>
<proteinExistence type="inferred from homology"/>
<feature type="domain" description="Acyl-CoA dehydrogenase/oxidase C-terminal" evidence="6">
    <location>
        <begin position="203"/>
        <end position="345"/>
    </location>
</feature>
<organism evidence="7 8">
    <name type="scientific">Salinispora tropica (strain ATCC BAA-916 / DSM 44818 / JCM 13857 / NBRC 105044 / CNB-440)</name>
    <dbReference type="NCBI Taxonomy" id="369723"/>
    <lineage>
        <taxon>Bacteria</taxon>
        <taxon>Bacillati</taxon>
        <taxon>Actinomycetota</taxon>
        <taxon>Actinomycetes</taxon>
        <taxon>Micromonosporales</taxon>
        <taxon>Micromonosporaceae</taxon>
        <taxon>Salinispora</taxon>
    </lineage>
</organism>
<dbReference type="InterPro" id="IPR036250">
    <property type="entry name" value="AcylCo_DH-like_C"/>
</dbReference>
<dbReference type="PANTHER" id="PTHR43884">
    <property type="entry name" value="ACYL-COA DEHYDROGENASE"/>
    <property type="match status" value="1"/>
</dbReference>
<accession>A4X8Q5</accession>
<comment type="cofactor">
    <cofactor evidence="1">
        <name>FAD</name>
        <dbReference type="ChEBI" id="CHEBI:57692"/>
    </cofactor>
</comment>
<dbReference type="SUPFAM" id="SSF56645">
    <property type="entry name" value="Acyl-CoA dehydrogenase NM domain-like"/>
    <property type="match status" value="1"/>
</dbReference>
<dbReference type="GO" id="GO:0003995">
    <property type="term" value="F:acyl-CoA dehydrogenase activity"/>
    <property type="evidence" value="ECO:0007669"/>
    <property type="project" value="TreeGrafter"/>
</dbReference>
<keyword evidence="5" id="KW-0560">Oxidoreductase</keyword>
<evidence type="ECO:0000313" key="8">
    <source>
        <dbReference type="Proteomes" id="UP000000235"/>
    </source>
</evidence>
<dbReference type="Gene3D" id="1.20.140.10">
    <property type="entry name" value="Butyryl-CoA Dehydrogenase, subunit A, domain 3"/>
    <property type="match status" value="1"/>
</dbReference>
<comment type="similarity">
    <text evidence="2">Belongs to the acyl-CoA dehydrogenase family.</text>
</comment>
<dbReference type="Proteomes" id="UP000000235">
    <property type="component" value="Chromosome"/>
</dbReference>
<dbReference type="InterPro" id="IPR009075">
    <property type="entry name" value="AcylCo_DH/oxidase_C"/>
</dbReference>
<sequence length="355" mass="37683">MDFALTDEQRDLQIAAARYLADRYPPDRIAALADAAVGDPDAWPELRRQGWCDPELGMVEKGLLAQENGYALHPTAWWSTVGLAQPVYRAAGAAMPPGPLTLAWQDEAGTDGGCRAAPAHGGGWRLAGTRCLVTDVAEVSGVLVAADTPDGLALFAVTMPAEGMTVTPQPTLDRLRRTARLRFADTPAEPLVTADTGRQVLAAARRHGGTLLACEAVGVARRALDLARRHAEQRVQFGRPIGAYQAVAHQLADSYVAVELATSLSLRAAWLVGAADRGDADEAEVGPAYAEAVVAAREAAVRACEAALQVTGGLGATWEYPLHWWYRRALWLDCFDLPTAAHLATLASQVLAAPA</sequence>
<keyword evidence="4" id="KW-0274">FAD</keyword>
<dbReference type="SUPFAM" id="SSF47203">
    <property type="entry name" value="Acyl-CoA dehydrogenase C-terminal domain-like"/>
    <property type="match status" value="1"/>
</dbReference>
<dbReference type="InterPro" id="IPR037069">
    <property type="entry name" value="AcylCoA_DH/ox_N_sf"/>
</dbReference>
<dbReference type="EMBL" id="CP000667">
    <property type="protein sequence ID" value="ABP55255.1"/>
    <property type="molecule type" value="Genomic_DNA"/>
</dbReference>
<protein>
    <submittedName>
        <fullName evidence="7">Acyl-CoA dehydrogenase domain protein</fullName>
    </submittedName>
</protein>
<gene>
    <name evidence="7" type="ordered locus">Strop_2814</name>
</gene>
<name>A4X8Q5_SALTO</name>
<dbReference type="InterPro" id="IPR009100">
    <property type="entry name" value="AcylCoA_DH/oxidase_NM_dom_sf"/>
</dbReference>
<dbReference type="HOGENOM" id="CLU_018204_5_1_11"/>
<reference evidence="8" key="1">
    <citation type="journal article" date="2007" name="Proc. Natl. Acad. Sci. U.S.A.">
        <title>Genome sequencing reveals complex secondary metabolome in the marine actinomycete Salinispora tropica.</title>
        <authorList>
            <person name="Udwary D.W."/>
            <person name="Zeigler L."/>
            <person name="Asolkar R.N."/>
            <person name="Singan V."/>
            <person name="Lapidus A."/>
            <person name="Fenical W."/>
            <person name="Jensen P.R."/>
            <person name="Moore B.S."/>
        </authorList>
    </citation>
    <scope>NUCLEOTIDE SEQUENCE [LARGE SCALE GENOMIC DNA]</scope>
    <source>
        <strain evidence="8">ATCC BAA-916 / DSM 44818 / CNB-440</strain>
    </source>
</reference>
<dbReference type="STRING" id="369723.Strop_2814"/>
<evidence type="ECO:0000256" key="3">
    <source>
        <dbReference type="ARBA" id="ARBA00022630"/>
    </source>
</evidence>
<keyword evidence="8" id="KW-1185">Reference proteome</keyword>
<dbReference type="PANTHER" id="PTHR43884:SF20">
    <property type="entry name" value="ACYL-COA DEHYDROGENASE FADE28"/>
    <property type="match status" value="1"/>
</dbReference>
<evidence type="ECO:0000256" key="4">
    <source>
        <dbReference type="ARBA" id="ARBA00022827"/>
    </source>
</evidence>
<dbReference type="PATRIC" id="fig|369723.5.peg.2899"/>
<evidence type="ECO:0000256" key="1">
    <source>
        <dbReference type="ARBA" id="ARBA00001974"/>
    </source>
</evidence>
<evidence type="ECO:0000259" key="6">
    <source>
        <dbReference type="Pfam" id="PF00441"/>
    </source>
</evidence>